<evidence type="ECO:0000313" key="1">
    <source>
        <dbReference type="EMBL" id="MPN01784.1"/>
    </source>
</evidence>
<organism evidence="1">
    <name type="scientific">bioreactor metagenome</name>
    <dbReference type="NCBI Taxonomy" id="1076179"/>
    <lineage>
        <taxon>unclassified sequences</taxon>
        <taxon>metagenomes</taxon>
        <taxon>ecological metagenomes</taxon>
    </lineage>
</organism>
<name>A0A645EM95_9ZZZZ</name>
<accession>A0A645EM95</accession>
<sequence>MPRIDLKTMTFGFTYEIMSIVDLKGFQSIFIPGTEGSAFGIRRLEI</sequence>
<protein>
    <submittedName>
        <fullName evidence="1">Uncharacterized protein</fullName>
    </submittedName>
</protein>
<gene>
    <name evidence="1" type="ORF">SDC9_148996</name>
</gene>
<comment type="caution">
    <text evidence="1">The sequence shown here is derived from an EMBL/GenBank/DDBJ whole genome shotgun (WGS) entry which is preliminary data.</text>
</comment>
<dbReference type="AlphaFoldDB" id="A0A645EM95"/>
<proteinExistence type="predicted"/>
<reference evidence="1" key="1">
    <citation type="submission" date="2019-08" db="EMBL/GenBank/DDBJ databases">
        <authorList>
            <person name="Kucharzyk K."/>
            <person name="Murdoch R.W."/>
            <person name="Higgins S."/>
            <person name="Loffler F."/>
        </authorList>
    </citation>
    <scope>NUCLEOTIDE SEQUENCE</scope>
</reference>
<dbReference type="EMBL" id="VSSQ01047768">
    <property type="protein sequence ID" value="MPN01784.1"/>
    <property type="molecule type" value="Genomic_DNA"/>
</dbReference>